<sequence>MREEGNMAGSSKELAGDEGKRWPAAQDVSCVAGDYCRRRSSRCSRLRMAGQRGVGAGKKKKKEEKKK</sequence>
<comment type="caution">
    <text evidence="1">The sequence shown here is derived from an EMBL/GenBank/DDBJ whole genome shotgun (WGS) entry which is preliminary data.</text>
</comment>
<proteinExistence type="predicted"/>
<dbReference type="Proteomes" id="UP001234297">
    <property type="component" value="Chromosome 2"/>
</dbReference>
<gene>
    <name evidence="1" type="ORF">MRB53_006006</name>
</gene>
<keyword evidence="2" id="KW-1185">Reference proteome</keyword>
<name>A0ACC2MF83_PERAE</name>
<evidence type="ECO:0000313" key="1">
    <source>
        <dbReference type="EMBL" id="KAJ8644258.1"/>
    </source>
</evidence>
<protein>
    <submittedName>
        <fullName evidence="1">Uncharacterized protein</fullName>
    </submittedName>
</protein>
<organism evidence="1 2">
    <name type="scientific">Persea americana</name>
    <name type="common">Avocado</name>
    <dbReference type="NCBI Taxonomy" id="3435"/>
    <lineage>
        <taxon>Eukaryota</taxon>
        <taxon>Viridiplantae</taxon>
        <taxon>Streptophyta</taxon>
        <taxon>Embryophyta</taxon>
        <taxon>Tracheophyta</taxon>
        <taxon>Spermatophyta</taxon>
        <taxon>Magnoliopsida</taxon>
        <taxon>Magnoliidae</taxon>
        <taxon>Laurales</taxon>
        <taxon>Lauraceae</taxon>
        <taxon>Persea</taxon>
    </lineage>
</organism>
<dbReference type="EMBL" id="CM056810">
    <property type="protein sequence ID" value="KAJ8644258.1"/>
    <property type="molecule type" value="Genomic_DNA"/>
</dbReference>
<evidence type="ECO:0000313" key="2">
    <source>
        <dbReference type="Proteomes" id="UP001234297"/>
    </source>
</evidence>
<accession>A0ACC2MF83</accession>
<reference evidence="1 2" key="1">
    <citation type="journal article" date="2022" name="Hortic Res">
        <title>A haplotype resolved chromosomal level avocado genome allows analysis of novel avocado genes.</title>
        <authorList>
            <person name="Nath O."/>
            <person name="Fletcher S.J."/>
            <person name="Hayward A."/>
            <person name="Shaw L.M."/>
            <person name="Masouleh A.K."/>
            <person name="Furtado A."/>
            <person name="Henry R.J."/>
            <person name="Mitter N."/>
        </authorList>
    </citation>
    <scope>NUCLEOTIDE SEQUENCE [LARGE SCALE GENOMIC DNA]</scope>
    <source>
        <strain evidence="2">cv. Hass</strain>
    </source>
</reference>